<name>A0A7C8NAD1_9PEZI</name>
<dbReference type="OrthoDB" id="4589291at2759"/>
<feature type="compositionally biased region" description="Basic and acidic residues" evidence="1">
    <location>
        <begin position="1"/>
        <end position="15"/>
    </location>
</feature>
<evidence type="ECO:0000256" key="1">
    <source>
        <dbReference type="SAM" id="MobiDB-lite"/>
    </source>
</evidence>
<comment type="caution">
    <text evidence="2">The sequence shown here is derived from an EMBL/GenBank/DDBJ whole genome shotgun (WGS) entry which is preliminary data.</text>
</comment>
<accession>A0A7C8NAD1</accession>
<feature type="region of interest" description="Disordered" evidence="1">
    <location>
        <begin position="1"/>
        <end position="27"/>
    </location>
</feature>
<gene>
    <name evidence="2" type="ORF">GQX73_g1304</name>
</gene>
<evidence type="ECO:0000313" key="3">
    <source>
        <dbReference type="Proteomes" id="UP000481858"/>
    </source>
</evidence>
<evidence type="ECO:0000313" key="2">
    <source>
        <dbReference type="EMBL" id="KAF2972296.1"/>
    </source>
</evidence>
<dbReference type="Proteomes" id="UP000481858">
    <property type="component" value="Unassembled WGS sequence"/>
</dbReference>
<sequence length="212" mass="24946">MMAGELESKGKKARIETSPPSYEDTRIMSIPGAYPLSQQPGPATSGKSYRENKERRSMLFSFCPNPSDLSLNQDWVAVQMVKCCDVPRLMREGFYWDGANVIREEGFVDGDFTYIDRRQDRKRWAGNRHYFLKDLQEPPRWISTIEVFALNWSTLYRFNLNQLSRENMRSLTAVNQSGDVIYRWKNGLPQLWFNAVYDDMPLKGWWPWPRKN</sequence>
<dbReference type="AlphaFoldDB" id="A0A7C8NAD1"/>
<reference evidence="2 3" key="1">
    <citation type="submission" date="2019-12" db="EMBL/GenBank/DDBJ databases">
        <title>Draft genome sequence of the ascomycete Xylaria multiplex DSM 110363.</title>
        <authorList>
            <person name="Buettner E."/>
            <person name="Kellner H."/>
        </authorList>
    </citation>
    <scope>NUCLEOTIDE SEQUENCE [LARGE SCALE GENOMIC DNA]</scope>
    <source>
        <strain evidence="2 3">DSM 110363</strain>
    </source>
</reference>
<organism evidence="2 3">
    <name type="scientific">Xylaria multiplex</name>
    <dbReference type="NCBI Taxonomy" id="323545"/>
    <lineage>
        <taxon>Eukaryota</taxon>
        <taxon>Fungi</taxon>
        <taxon>Dikarya</taxon>
        <taxon>Ascomycota</taxon>
        <taxon>Pezizomycotina</taxon>
        <taxon>Sordariomycetes</taxon>
        <taxon>Xylariomycetidae</taxon>
        <taxon>Xylariales</taxon>
        <taxon>Xylariaceae</taxon>
        <taxon>Xylaria</taxon>
    </lineage>
</organism>
<dbReference type="EMBL" id="WUBL01000007">
    <property type="protein sequence ID" value="KAF2972296.1"/>
    <property type="molecule type" value="Genomic_DNA"/>
</dbReference>
<protein>
    <submittedName>
        <fullName evidence="2">Uncharacterized protein</fullName>
    </submittedName>
</protein>
<proteinExistence type="predicted"/>
<dbReference type="InParanoid" id="A0A7C8NAD1"/>
<keyword evidence="3" id="KW-1185">Reference proteome</keyword>